<protein>
    <recommendedName>
        <fullName evidence="3">Winged helix-turn-helix</fullName>
    </recommendedName>
</protein>
<keyword evidence="2" id="KW-1185">Reference proteome</keyword>
<evidence type="ECO:0008006" key="3">
    <source>
        <dbReference type="Google" id="ProtNLM"/>
    </source>
</evidence>
<evidence type="ECO:0000313" key="1">
    <source>
        <dbReference type="EMBL" id="SHJ67887.1"/>
    </source>
</evidence>
<sequence>MKLNYSILEFLYRNRKRGFSRITHICLDPNRATQIARKMKEEGLIDFKQRRFMGSNGELSFIAPPALMITPLGIEMIESQDME</sequence>
<dbReference type="AlphaFoldDB" id="A0A1M6L9L6"/>
<dbReference type="STRING" id="558155.SAMN04487911_13030"/>
<dbReference type="EMBL" id="FQYX01000030">
    <property type="protein sequence ID" value="SHJ67887.1"/>
    <property type="molecule type" value="Genomic_DNA"/>
</dbReference>
<proteinExistence type="predicted"/>
<accession>A0A1M6L9L6</accession>
<name>A0A1M6L9L6_9FLAO</name>
<reference evidence="1 2" key="1">
    <citation type="submission" date="2016-11" db="EMBL/GenBank/DDBJ databases">
        <authorList>
            <person name="Jaros S."/>
            <person name="Januszkiewicz K."/>
            <person name="Wedrychowicz H."/>
        </authorList>
    </citation>
    <scope>NUCLEOTIDE SEQUENCE [LARGE SCALE GENOMIC DNA]</scope>
    <source>
        <strain evidence="1 2">CGMCC 1.8863</strain>
    </source>
</reference>
<gene>
    <name evidence="1" type="ORF">SAMN04487911_13030</name>
</gene>
<dbReference type="RefSeq" id="WP_072765568.1">
    <property type="nucleotide sequence ID" value="NZ_FQYX01000030.1"/>
</dbReference>
<dbReference type="Proteomes" id="UP000184231">
    <property type="component" value="Unassembled WGS sequence"/>
</dbReference>
<organism evidence="1 2">
    <name type="scientific">Arenibacter nanhaiticus</name>
    <dbReference type="NCBI Taxonomy" id="558155"/>
    <lineage>
        <taxon>Bacteria</taxon>
        <taxon>Pseudomonadati</taxon>
        <taxon>Bacteroidota</taxon>
        <taxon>Flavobacteriia</taxon>
        <taxon>Flavobacteriales</taxon>
        <taxon>Flavobacteriaceae</taxon>
        <taxon>Arenibacter</taxon>
    </lineage>
</organism>
<evidence type="ECO:0000313" key="2">
    <source>
        <dbReference type="Proteomes" id="UP000184231"/>
    </source>
</evidence>